<name>A0A329DY43_VIBDI</name>
<accession>A0A329DY43</accession>
<sequence length="176" mass="19672">MGRLFVVSLWFQIIWFLAVLGQERFQWLTLGLGLVTLGYAAYSSRDDIGRILALGVGGIALDSFNSAFSLLVFKSAHVPVWLAALWLVFVWYARQWVPHLSKYPKGLVMLFVGVCGALSYWAGYKFSAVEFSLPVVGSLVVLTVQWAGVAWLIMRVFVNDYSVSNKNPDTASSRQR</sequence>
<comment type="caution">
    <text evidence="2">The sequence shown here is derived from an EMBL/GenBank/DDBJ whole genome shotgun (WGS) entry which is preliminary data.</text>
</comment>
<evidence type="ECO:0000256" key="1">
    <source>
        <dbReference type="SAM" id="Phobius"/>
    </source>
</evidence>
<feature type="transmembrane region" description="Helical" evidence="1">
    <location>
        <begin position="135"/>
        <end position="158"/>
    </location>
</feature>
<feature type="transmembrane region" description="Helical" evidence="1">
    <location>
        <begin position="76"/>
        <end position="94"/>
    </location>
</feature>
<dbReference type="AlphaFoldDB" id="A0A329DY43"/>
<protein>
    <submittedName>
        <fullName evidence="2">Uncharacterized protein DUF2878</fullName>
    </submittedName>
</protein>
<dbReference type="InterPro" id="IPR021306">
    <property type="entry name" value="DUF2878"/>
</dbReference>
<gene>
    <name evidence="2" type="ORF">DET48_14418</name>
</gene>
<dbReference type="EMBL" id="QLTR01000044">
    <property type="protein sequence ID" value="RAS56466.1"/>
    <property type="molecule type" value="Genomic_DNA"/>
</dbReference>
<reference evidence="2 3" key="1">
    <citation type="submission" date="2018-06" db="EMBL/GenBank/DDBJ databases">
        <title>Freshwater and sediment microbial communities from various areas in North America, analyzing microbe dynamics in response to fracking.</title>
        <authorList>
            <person name="Lamendella R."/>
        </authorList>
    </citation>
    <scope>NUCLEOTIDE SEQUENCE [LARGE SCALE GENOMIC DNA]</scope>
    <source>
        <strain evidence="2 3">99A</strain>
    </source>
</reference>
<evidence type="ECO:0000313" key="2">
    <source>
        <dbReference type="EMBL" id="RAS56466.1"/>
    </source>
</evidence>
<dbReference type="RefSeq" id="WP_112404736.1">
    <property type="nucleotide sequence ID" value="NZ_QLTR01000044.1"/>
</dbReference>
<evidence type="ECO:0000313" key="3">
    <source>
        <dbReference type="Proteomes" id="UP000248729"/>
    </source>
</evidence>
<keyword evidence="1" id="KW-1133">Transmembrane helix</keyword>
<dbReference type="Pfam" id="PF11086">
    <property type="entry name" value="DUF2878"/>
    <property type="match status" value="1"/>
</dbReference>
<proteinExistence type="predicted"/>
<organism evidence="2 3">
    <name type="scientific">Vibrio diazotrophicus</name>
    <dbReference type="NCBI Taxonomy" id="685"/>
    <lineage>
        <taxon>Bacteria</taxon>
        <taxon>Pseudomonadati</taxon>
        <taxon>Pseudomonadota</taxon>
        <taxon>Gammaproteobacteria</taxon>
        <taxon>Vibrionales</taxon>
        <taxon>Vibrionaceae</taxon>
        <taxon>Vibrio</taxon>
    </lineage>
</organism>
<keyword evidence="1" id="KW-0472">Membrane</keyword>
<keyword evidence="1" id="KW-0812">Transmembrane</keyword>
<feature type="transmembrane region" description="Helical" evidence="1">
    <location>
        <begin position="106"/>
        <end position="123"/>
    </location>
</feature>
<dbReference type="Proteomes" id="UP000248729">
    <property type="component" value="Unassembled WGS sequence"/>
</dbReference>